<keyword evidence="1 5" id="KW-0808">Transferase</keyword>
<dbReference type="GO" id="GO:0016746">
    <property type="term" value="F:acyltransferase activity"/>
    <property type="evidence" value="ECO:0007669"/>
    <property type="project" value="UniProtKB-KW"/>
</dbReference>
<dbReference type="RefSeq" id="WP_378534322.1">
    <property type="nucleotide sequence ID" value="NZ_JBHSBH010000010.1"/>
</dbReference>
<evidence type="ECO:0000256" key="1">
    <source>
        <dbReference type="ARBA" id="ARBA00022679"/>
    </source>
</evidence>
<keyword evidence="6" id="KW-1185">Reference proteome</keyword>
<reference evidence="6" key="1">
    <citation type="journal article" date="2019" name="Int. J. Syst. Evol. Microbiol.">
        <title>The Global Catalogue of Microorganisms (GCM) 10K type strain sequencing project: providing services to taxonomists for standard genome sequencing and annotation.</title>
        <authorList>
            <consortium name="The Broad Institute Genomics Platform"/>
            <consortium name="The Broad Institute Genome Sequencing Center for Infectious Disease"/>
            <person name="Wu L."/>
            <person name="Ma J."/>
        </authorList>
    </citation>
    <scope>NUCLEOTIDE SEQUENCE [LARGE SCALE GENOMIC DNA]</scope>
    <source>
        <strain evidence="6">TBRC 1826</strain>
    </source>
</reference>
<dbReference type="PROSITE" id="PS51186">
    <property type="entry name" value="GNAT"/>
    <property type="match status" value="1"/>
</dbReference>
<comment type="caution">
    <text evidence="5">The sequence shown here is derived from an EMBL/GenBank/DDBJ whole genome shotgun (WGS) entry which is preliminary data.</text>
</comment>
<dbReference type="SUPFAM" id="SSF55729">
    <property type="entry name" value="Acyl-CoA N-acyltransferases (Nat)"/>
    <property type="match status" value="1"/>
</dbReference>
<dbReference type="EC" id="2.3.-.-" evidence="5"/>
<feature type="region of interest" description="Disordered" evidence="3">
    <location>
        <begin position="166"/>
        <end position="187"/>
    </location>
</feature>
<proteinExistence type="predicted"/>
<keyword evidence="2 5" id="KW-0012">Acyltransferase</keyword>
<sequence length="187" mass="20076">MAAPPDTVHERTHTEFRAVALSDPLAAPLLDALRREYDARYGDASAEMARATGADFAPPGGALILLLSGGSPIAGGAFRRHDAATAEVKRMWTHESHRRRGLGRRVLAELERRAAEAGYARMYLTTGPRQPEARALYLAAGFTPRFDVHADPLTIGPLPFTKELAPAPALKEASRGSRPAHRPGAAP</sequence>
<evidence type="ECO:0000259" key="4">
    <source>
        <dbReference type="PROSITE" id="PS51186"/>
    </source>
</evidence>
<dbReference type="InterPro" id="IPR000182">
    <property type="entry name" value="GNAT_dom"/>
</dbReference>
<dbReference type="PANTHER" id="PTHR43877:SF2">
    <property type="entry name" value="AMINOALKYLPHOSPHONATE N-ACETYLTRANSFERASE-RELATED"/>
    <property type="match status" value="1"/>
</dbReference>
<name>A0ABV8FQZ2_9ACTN</name>
<dbReference type="EMBL" id="JBHSBH010000010">
    <property type="protein sequence ID" value="MFC3997392.1"/>
    <property type="molecule type" value="Genomic_DNA"/>
</dbReference>
<dbReference type="Pfam" id="PF00583">
    <property type="entry name" value="Acetyltransf_1"/>
    <property type="match status" value="1"/>
</dbReference>
<dbReference type="Proteomes" id="UP001595847">
    <property type="component" value="Unassembled WGS sequence"/>
</dbReference>
<dbReference type="InterPro" id="IPR016181">
    <property type="entry name" value="Acyl_CoA_acyltransferase"/>
</dbReference>
<gene>
    <name evidence="5" type="ORF">ACFOVU_15785</name>
</gene>
<evidence type="ECO:0000313" key="5">
    <source>
        <dbReference type="EMBL" id="MFC3997392.1"/>
    </source>
</evidence>
<evidence type="ECO:0000256" key="3">
    <source>
        <dbReference type="SAM" id="MobiDB-lite"/>
    </source>
</evidence>
<organism evidence="5 6">
    <name type="scientific">Nocardiopsis sediminis</name>
    <dbReference type="NCBI Taxonomy" id="1778267"/>
    <lineage>
        <taxon>Bacteria</taxon>
        <taxon>Bacillati</taxon>
        <taxon>Actinomycetota</taxon>
        <taxon>Actinomycetes</taxon>
        <taxon>Streptosporangiales</taxon>
        <taxon>Nocardiopsidaceae</taxon>
        <taxon>Nocardiopsis</taxon>
    </lineage>
</organism>
<evidence type="ECO:0000313" key="6">
    <source>
        <dbReference type="Proteomes" id="UP001595847"/>
    </source>
</evidence>
<protein>
    <submittedName>
        <fullName evidence="5">GNAT family N-acetyltransferase</fullName>
        <ecNumber evidence="5">2.3.-.-</ecNumber>
    </submittedName>
</protein>
<accession>A0ABV8FQZ2</accession>
<evidence type="ECO:0000256" key="2">
    <source>
        <dbReference type="ARBA" id="ARBA00023315"/>
    </source>
</evidence>
<dbReference type="PANTHER" id="PTHR43877">
    <property type="entry name" value="AMINOALKYLPHOSPHONATE N-ACETYLTRANSFERASE-RELATED-RELATED"/>
    <property type="match status" value="1"/>
</dbReference>
<dbReference type="Gene3D" id="3.40.630.30">
    <property type="match status" value="1"/>
</dbReference>
<feature type="domain" description="N-acetyltransferase" evidence="4">
    <location>
        <begin position="14"/>
        <end position="165"/>
    </location>
</feature>
<dbReference type="InterPro" id="IPR050832">
    <property type="entry name" value="Bact_Acetyltransf"/>
</dbReference>